<dbReference type="Pfam" id="PF00560">
    <property type="entry name" value="LRR_1"/>
    <property type="match status" value="1"/>
</dbReference>
<keyword evidence="3" id="KW-0539">Nucleus</keyword>
<evidence type="ECO:0000256" key="1">
    <source>
        <dbReference type="ARBA" id="ARBA00022614"/>
    </source>
</evidence>
<evidence type="ECO:0000313" key="5">
    <source>
        <dbReference type="Proteomes" id="UP000829291"/>
    </source>
</evidence>
<dbReference type="InterPro" id="IPR050216">
    <property type="entry name" value="LRR_domain-containing"/>
</dbReference>
<keyword evidence="2" id="KW-0677">Repeat</keyword>
<accession>A0ABM3G6U8</accession>
<dbReference type="PANTHER" id="PTHR48051">
    <property type="match status" value="1"/>
</dbReference>
<evidence type="ECO:0000313" key="6">
    <source>
        <dbReference type="RefSeq" id="XP_046595992.1"/>
    </source>
</evidence>
<dbReference type="InterPro" id="IPR001611">
    <property type="entry name" value="Leu-rich_rpt"/>
</dbReference>
<dbReference type="Pfam" id="PF25344">
    <property type="entry name" value="PH_LRR1"/>
    <property type="match status" value="1"/>
</dbReference>
<evidence type="ECO:0000259" key="4">
    <source>
        <dbReference type="Pfam" id="PF25344"/>
    </source>
</evidence>
<dbReference type="PROSITE" id="PS51450">
    <property type="entry name" value="LRR"/>
    <property type="match status" value="2"/>
</dbReference>
<dbReference type="InterPro" id="IPR032675">
    <property type="entry name" value="LRR_dom_sf"/>
</dbReference>
<dbReference type="InterPro" id="IPR057437">
    <property type="entry name" value="PIF1/LRR1_PH"/>
</dbReference>
<dbReference type="PANTHER" id="PTHR48051:SF52">
    <property type="entry name" value="LEUCINE-RICH REPEAT PROTEIN 1"/>
    <property type="match status" value="1"/>
</dbReference>
<dbReference type="Proteomes" id="UP000829291">
    <property type="component" value="Chromosome 5"/>
</dbReference>
<evidence type="ECO:0000256" key="2">
    <source>
        <dbReference type="ARBA" id="ARBA00022737"/>
    </source>
</evidence>
<dbReference type="SMART" id="SM00369">
    <property type="entry name" value="LRR_TYP"/>
    <property type="match status" value="5"/>
</dbReference>
<name>A0ABM3G6U8_NEOLC</name>
<feature type="domain" description="PIF1/LRR1 pleckstrin homology" evidence="4">
    <location>
        <begin position="11"/>
        <end position="98"/>
    </location>
</feature>
<sequence>MCPGAIRTGIQRPRASTLSFGRRPNHKDEICLLLQSAQDTKGMRYNVVGNIVHIFTKFINEGKCTIRLKEPAHDLIIQADALLLKSFLRVIKLAFVKNSFEPVLKVPVLNEKYFRPKIQTKCFVTTNAEYPTLQGFPRTTQHLSIVDLQKKSFDRQILRLNQLRSLDLSKNCIRSLPVELGSLPNLAELCLAENQLGKSPPKSWAWLNGHAMKKNLITLDLGRNELRWIPPYIGKLIALRTLSLNHNLLSSLPFNIGFLSSLRFFSLQENLLDMLPGSVQRLHLETIDVSGNTFNPQGFEGCKIDPYKLDVPDLVEIAAKAVLRSRLRYGPETIPRGLVKYLDEALYCECGEACFNYHLRSIIMFDLRAIAEKCVLSMDPRIPLRCIFCSERCRYRRH</sequence>
<evidence type="ECO:0000256" key="3">
    <source>
        <dbReference type="ARBA" id="ARBA00023242"/>
    </source>
</evidence>
<dbReference type="SUPFAM" id="SSF52058">
    <property type="entry name" value="L domain-like"/>
    <property type="match status" value="1"/>
</dbReference>
<dbReference type="InterPro" id="IPR003591">
    <property type="entry name" value="Leu-rich_rpt_typical-subtyp"/>
</dbReference>
<keyword evidence="5" id="KW-1185">Reference proteome</keyword>
<keyword evidence="1" id="KW-0433">Leucine-rich repeat</keyword>
<protein>
    <submittedName>
        <fullName evidence="6">Leucine-rich repeat protein 1 isoform X2</fullName>
    </submittedName>
</protein>
<reference evidence="6" key="1">
    <citation type="submission" date="2025-08" db="UniProtKB">
        <authorList>
            <consortium name="RefSeq"/>
        </authorList>
    </citation>
    <scope>IDENTIFICATION</scope>
    <source>
        <tissue evidence="6">Thorax and Abdomen</tissue>
    </source>
</reference>
<gene>
    <name evidence="6" type="primary">LOC107217574</name>
</gene>
<dbReference type="Gene3D" id="3.80.10.10">
    <property type="entry name" value="Ribonuclease Inhibitor"/>
    <property type="match status" value="2"/>
</dbReference>
<dbReference type="GeneID" id="107217574"/>
<organism evidence="5 6">
    <name type="scientific">Neodiprion lecontei</name>
    <name type="common">Redheaded pine sawfly</name>
    <dbReference type="NCBI Taxonomy" id="441921"/>
    <lineage>
        <taxon>Eukaryota</taxon>
        <taxon>Metazoa</taxon>
        <taxon>Ecdysozoa</taxon>
        <taxon>Arthropoda</taxon>
        <taxon>Hexapoda</taxon>
        <taxon>Insecta</taxon>
        <taxon>Pterygota</taxon>
        <taxon>Neoptera</taxon>
        <taxon>Endopterygota</taxon>
        <taxon>Hymenoptera</taxon>
        <taxon>Tenthredinoidea</taxon>
        <taxon>Diprionidae</taxon>
        <taxon>Diprioninae</taxon>
        <taxon>Neodiprion</taxon>
    </lineage>
</organism>
<proteinExistence type="predicted"/>
<dbReference type="RefSeq" id="XP_046595992.1">
    <property type="nucleotide sequence ID" value="XM_046740036.1"/>
</dbReference>